<dbReference type="GO" id="GO:0045944">
    <property type="term" value="P:positive regulation of transcription by RNA polymerase II"/>
    <property type="evidence" value="ECO:0007669"/>
    <property type="project" value="TreeGrafter"/>
</dbReference>
<sequence>MSQLFRLAHAHVRWMLYRPLLQFVSQGFRAEGLYKRLYMCAEACIGASRNIIDIIRDIQANRLLSGAHWFPIHATYVATLALIYPIFEQNQVPTLNMDAIEGSFEGMNVLKALAKNGLAMEMSSSSARVRSQTYSTSTSPQYATPQTPTHSTEFNIQRDVAPSQQPGANQHDSDMMRMLLQPEMVVAQADNSDDVFTHFGMDMFYANHHC</sequence>
<evidence type="ECO:0000256" key="2">
    <source>
        <dbReference type="ARBA" id="ARBA00022833"/>
    </source>
</evidence>
<dbReference type="PANTHER" id="PTHR47540:SF1">
    <property type="entry name" value="ACTIVATOR OF STRESS GENES 1-RELATED"/>
    <property type="match status" value="1"/>
</dbReference>
<keyword evidence="2" id="KW-0862">Zinc</keyword>
<keyword evidence="6" id="KW-0539">Nucleus</keyword>
<comment type="caution">
    <text evidence="8">The sequence shown here is derived from an EMBL/GenBank/DDBJ whole genome shotgun (WGS) entry which is preliminary data.</text>
</comment>
<evidence type="ECO:0000256" key="3">
    <source>
        <dbReference type="ARBA" id="ARBA00023015"/>
    </source>
</evidence>
<accession>G9P225</accession>
<evidence type="ECO:0000256" key="1">
    <source>
        <dbReference type="ARBA" id="ARBA00004123"/>
    </source>
</evidence>
<dbReference type="OrthoDB" id="10638026at2759"/>
<dbReference type="GeneID" id="25782817"/>
<proteinExistence type="predicted"/>
<organism evidence="8 9">
    <name type="scientific">Hypocrea atroviridis (strain ATCC 20476 / IMI 206040)</name>
    <name type="common">Trichoderma atroviride</name>
    <dbReference type="NCBI Taxonomy" id="452589"/>
    <lineage>
        <taxon>Eukaryota</taxon>
        <taxon>Fungi</taxon>
        <taxon>Dikarya</taxon>
        <taxon>Ascomycota</taxon>
        <taxon>Pezizomycotina</taxon>
        <taxon>Sordariomycetes</taxon>
        <taxon>Hypocreomycetidae</taxon>
        <taxon>Hypocreales</taxon>
        <taxon>Hypocreaceae</taxon>
        <taxon>Trichoderma</taxon>
    </lineage>
</organism>
<name>G9P225_HYPAI</name>
<dbReference type="HOGENOM" id="CLU_1310296_0_0_1"/>
<evidence type="ECO:0000313" key="9">
    <source>
        <dbReference type="Proteomes" id="UP000005426"/>
    </source>
</evidence>
<dbReference type="GO" id="GO:0005634">
    <property type="term" value="C:nucleus"/>
    <property type="evidence" value="ECO:0007669"/>
    <property type="project" value="UniProtKB-SubCell"/>
</dbReference>
<feature type="region of interest" description="Disordered" evidence="7">
    <location>
        <begin position="129"/>
        <end position="150"/>
    </location>
</feature>
<evidence type="ECO:0000256" key="5">
    <source>
        <dbReference type="ARBA" id="ARBA00023163"/>
    </source>
</evidence>
<keyword evidence="4" id="KW-0238">DNA-binding</keyword>
<keyword evidence="9" id="KW-1185">Reference proteome</keyword>
<dbReference type="STRING" id="452589.G9P225"/>
<dbReference type="AlphaFoldDB" id="G9P225"/>
<evidence type="ECO:0008006" key="10">
    <source>
        <dbReference type="Google" id="ProtNLM"/>
    </source>
</evidence>
<evidence type="ECO:0000313" key="8">
    <source>
        <dbReference type="EMBL" id="EHK42620.1"/>
    </source>
</evidence>
<evidence type="ECO:0000256" key="4">
    <source>
        <dbReference type="ARBA" id="ARBA00023125"/>
    </source>
</evidence>
<evidence type="ECO:0000256" key="6">
    <source>
        <dbReference type="ARBA" id="ARBA00023242"/>
    </source>
</evidence>
<keyword evidence="3" id="KW-0805">Transcription regulation</keyword>
<dbReference type="KEGG" id="tatv:25782817"/>
<gene>
    <name evidence="8" type="ORF">TRIATDRAFT_310207</name>
</gene>
<keyword evidence="5" id="KW-0804">Transcription</keyword>
<comment type="subcellular location">
    <subcellularLocation>
        <location evidence="1">Nucleus</location>
    </subcellularLocation>
</comment>
<dbReference type="GO" id="GO:0043565">
    <property type="term" value="F:sequence-specific DNA binding"/>
    <property type="evidence" value="ECO:0007669"/>
    <property type="project" value="TreeGrafter"/>
</dbReference>
<evidence type="ECO:0000256" key="7">
    <source>
        <dbReference type="SAM" id="MobiDB-lite"/>
    </source>
</evidence>
<dbReference type="InterPro" id="IPR051711">
    <property type="entry name" value="Stress_Response_Reg"/>
</dbReference>
<dbReference type="EMBL" id="ABDG02000026">
    <property type="protein sequence ID" value="EHK42620.1"/>
    <property type="molecule type" value="Genomic_DNA"/>
</dbReference>
<reference evidence="8 9" key="1">
    <citation type="journal article" date="2011" name="Genome Biol.">
        <title>Comparative genome sequence analysis underscores mycoparasitism as the ancestral life style of Trichoderma.</title>
        <authorList>
            <person name="Kubicek C.P."/>
            <person name="Herrera-Estrella A."/>
            <person name="Seidl-Seiboth V."/>
            <person name="Martinez D.A."/>
            <person name="Druzhinina I.S."/>
            <person name="Thon M."/>
            <person name="Zeilinger S."/>
            <person name="Casas-Flores S."/>
            <person name="Horwitz B.A."/>
            <person name="Mukherjee P.K."/>
            <person name="Mukherjee M."/>
            <person name="Kredics L."/>
            <person name="Alcaraz L.D."/>
            <person name="Aerts A."/>
            <person name="Antal Z."/>
            <person name="Atanasova L."/>
            <person name="Cervantes-Badillo M.G."/>
            <person name="Challacombe J."/>
            <person name="Chertkov O."/>
            <person name="McCluskey K."/>
            <person name="Coulpier F."/>
            <person name="Deshpande N."/>
            <person name="von Doehren H."/>
            <person name="Ebbole D.J."/>
            <person name="Esquivel-Naranjo E.U."/>
            <person name="Fekete E."/>
            <person name="Flipphi M."/>
            <person name="Glaser F."/>
            <person name="Gomez-Rodriguez E.Y."/>
            <person name="Gruber S."/>
            <person name="Han C."/>
            <person name="Henrissat B."/>
            <person name="Hermosa R."/>
            <person name="Hernandez-Onate M."/>
            <person name="Karaffa L."/>
            <person name="Kosti I."/>
            <person name="Le Crom S."/>
            <person name="Lindquist E."/>
            <person name="Lucas S."/>
            <person name="Luebeck M."/>
            <person name="Luebeck P.S."/>
            <person name="Margeot A."/>
            <person name="Metz B."/>
            <person name="Misra M."/>
            <person name="Nevalainen H."/>
            <person name="Omann M."/>
            <person name="Packer N."/>
            <person name="Perrone G."/>
            <person name="Uresti-Rivera E.E."/>
            <person name="Salamov A."/>
            <person name="Schmoll M."/>
            <person name="Seiboth B."/>
            <person name="Shapiro H."/>
            <person name="Sukno S."/>
            <person name="Tamayo-Ramos J.A."/>
            <person name="Tisch D."/>
            <person name="Wiest A."/>
            <person name="Wilkinson H.H."/>
            <person name="Zhang M."/>
            <person name="Coutinho P.M."/>
            <person name="Kenerley C.M."/>
            <person name="Monte E."/>
            <person name="Baker S.E."/>
            <person name="Grigoriev I.V."/>
        </authorList>
    </citation>
    <scope>NUCLEOTIDE SEQUENCE [LARGE SCALE GENOMIC DNA]</scope>
    <source>
        <strain evidence="9">ATCC 20476 / IMI 206040</strain>
    </source>
</reference>
<feature type="compositionally biased region" description="Low complexity" evidence="7">
    <location>
        <begin position="131"/>
        <end position="149"/>
    </location>
</feature>
<protein>
    <recommendedName>
        <fullName evidence="10">Transcription factor domain-containing protein</fullName>
    </recommendedName>
</protein>
<dbReference type="PANTHER" id="PTHR47540">
    <property type="entry name" value="THIAMINE REPRESSIBLE GENES REGULATORY PROTEIN THI5"/>
    <property type="match status" value="1"/>
</dbReference>
<dbReference type="Proteomes" id="UP000005426">
    <property type="component" value="Unassembled WGS sequence"/>
</dbReference>